<dbReference type="InterPro" id="IPR003594">
    <property type="entry name" value="HATPase_dom"/>
</dbReference>
<accession>A0A7X2YZM7</accession>
<evidence type="ECO:0000313" key="10">
    <source>
        <dbReference type="Proteomes" id="UP000447876"/>
    </source>
</evidence>
<dbReference type="GO" id="GO:0042174">
    <property type="term" value="P:negative regulation of sporulation resulting in formation of a cellular spore"/>
    <property type="evidence" value="ECO:0007669"/>
    <property type="project" value="InterPro"/>
</dbReference>
<dbReference type="Gene3D" id="3.30.565.10">
    <property type="entry name" value="Histidine kinase-like ATPase, C-terminal domain"/>
    <property type="match status" value="1"/>
</dbReference>
<comment type="caution">
    <text evidence="9">The sequence shown here is derived from an EMBL/GenBank/DDBJ whole genome shotgun (WGS) entry which is preliminary data.</text>
</comment>
<evidence type="ECO:0000259" key="8">
    <source>
        <dbReference type="SMART" id="SM00387"/>
    </source>
</evidence>
<name>A0A7X2YZM7_9BACL</name>
<organism evidence="9 10">
    <name type="scientific">Paenibacillus woosongensis</name>
    <dbReference type="NCBI Taxonomy" id="307580"/>
    <lineage>
        <taxon>Bacteria</taxon>
        <taxon>Bacillati</taxon>
        <taxon>Bacillota</taxon>
        <taxon>Bacilli</taxon>
        <taxon>Bacillales</taxon>
        <taxon>Paenibacillaceae</taxon>
        <taxon>Paenibacillus</taxon>
    </lineage>
</organism>
<dbReference type="Pfam" id="PF13581">
    <property type="entry name" value="HATPase_c_2"/>
    <property type="match status" value="1"/>
</dbReference>
<dbReference type="Proteomes" id="UP000447876">
    <property type="component" value="Unassembled WGS sequence"/>
</dbReference>
<evidence type="ECO:0000256" key="5">
    <source>
        <dbReference type="ARBA" id="ARBA00022840"/>
    </source>
</evidence>
<comment type="catalytic activity">
    <reaction evidence="7">
        <text>L-seryl-[protein] + ATP = O-phospho-L-seryl-[protein] + ADP + H(+)</text>
        <dbReference type="Rhea" id="RHEA:17989"/>
        <dbReference type="Rhea" id="RHEA-COMP:9863"/>
        <dbReference type="Rhea" id="RHEA-COMP:11604"/>
        <dbReference type="ChEBI" id="CHEBI:15378"/>
        <dbReference type="ChEBI" id="CHEBI:29999"/>
        <dbReference type="ChEBI" id="CHEBI:30616"/>
        <dbReference type="ChEBI" id="CHEBI:83421"/>
        <dbReference type="ChEBI" id="CHEBI:456216"/>
        <dbReference type="EC" id="2.7.11.1"/>
    </reaction>
</comment>
<dbReference type="PANTHER" id="PTHR35526:SF3">
    <property type="entry name" value="ANTI-SIGMA-F FACTOR RSBW"/>
    <property type="match status" value="1"/>
</dbReference>
<dbReference type="AlphaFoldDB" id="A0A7X2YZM7"/>
<dbReference type="NCBIfam" id="TIGR01925">
    <property type="entry name" value="spIIAB"/>
    <property type="match status" value="1"/>
</dbReference>
<reference evidence="9 10" key="1">
    <citation type="submission" date="2019-11" db="EMBL/GenBank/DDBJ databases">
        <title>Draft genome sequences of five Paenibacillus species of dairy origin.</title>
        <authorList>
            <person name="Olajide A.M."/>
            <person name="Chen S."/>
            <person name="Lapointe G."/>
        </authorList>
    </citation>
    <scope>NUCLEOTIDE SEQUENCE [LARGE SCALE GENOMIC DNA]</scope>
    <source>
        <strain evidence="9 10">12CR55</strain>
    </source>
</reference>
<evidence type="ECO:0000256" key="3">
    <source>
        <dbReference type="ARBA" id="ARBA00022741"/>
    </source>
</evidence>
<dbReference type="GO" id="GO:0016989">
    <property type="term" value="F:sigma factor antagonist activity"/>
    <property type="evidence" value="ECO:0007669"/>
    <property type="project" value="InterPro"/>
</dbReference>
<comment type="function">
    <text evidence="7">Binds to sigma F and blocks its ability to form an RNA polymerase holoenzyme (E-sigma F). Phosphorylates SpoIIAA on a serine residue. This phosphorylation may enable SpoIIAA to act as an anti-anti-sigma factor that counteracts SpoIIAB and thus releases sigma F from inhibition.</text>
</comment>
<keyword evidence="1 7" id="KW-0723">Serine/threonine-protein kinase</keyword>
<gene>
    <name evidence="7" type="primary">spoIIAB</name>
    <name evidence="9" type="ORF">GNP95_07035</name>
</gene>
<keyword evidence="4 7" id="KW-0418">Kinase</keyword>
<dbReference type="EMBL" id="WNZW01000002">
    <property type="protein sequence ID" value="MUG44748.1"/>
    <property type="molecule type" value="Genomic_DNA"/>
</dbReference>
<dbReference type="GO" id="GO:0030435">
    <property type="term" value="P:sporulation resulting in formation of a cellular spore"/>
    <property type="evidence" value="ECO:0007669"/>
    <property type="project" value="UniProtKB-KW"/>
</dbReference>
<feature type="domain" description="Histidine kinase/HSP90-like ATPase" evidence="8">
    <location>
        <begin position="39"/>
        <end position="144"/>
    </location>
</feature>
<dbReference type="SUPFAM" id="SSF55874">
    <property type="entry name" value="ATPase domain of HSP90 chaperone/DNA topoisomerase II/histidine kinase"/>
    <property type="match status" value="1"/>
</dbReference>
<keyword evidence="2 7" id="KW-0808">Transferase</keyword>
<dbReference type="InterPro" id="IPR036890">
    <property type="entry name" value="HATPase_C_sf"/>
</dbReference>
<comment type="catalytic activity">
    <reaction evidence="7">
        <text>L-threonyl-[protein] + ATP = O-phospho-L-threonyl-[protein] + ADP + H(+)</text>
        <dbReference type="Rhea" id="RHEA:46608"/>
        <dbReference type="Rhea" id="RHEA-COMP:11060"/>
        <dbReference type="Rhea" id="RHEA-COMP:11605"/>
        <dbReference type="ChEBI" id="CHEBI:15378"/>
        <dbReference type="ChEBI" id="CHEBI:30013"/>
        <dbReference type="ChEBI" id="CHEBI:30616"/>
        <dbReference type="ChEBI" id="CHEBI:61977"/>
        <dbReference type="ChEBI" id="CHEBI:456216"/>
        <dbReference type="EC" id="2.7.11.1"/>
    </reaction>
</comment>
<proteinExistence type="inferred from homology"/>
<evidence type="ECO:0000256" key="7">
    <source>
        <dbReference type="HAMAP-Rule" id="MF_00637"/>
    </source>
</evidence>
<dbReference type="SMART" id="SM00387">
    <property type="entry name" value="HATPase_c"/>
    <property type="match status" value="1"/>
</dbReference>
<evidence type="ECO:0000313" key="9">
    <source>
        <dbReference type="EMBL" id="MUG44748.1"/>
    </source>
</evidence>
<dbReference type="InterPro" id="IPR010194">
    <property type="entry name" value="Anti-sigma_F"/>
</dbReference>
<sequence>MNQSASNFMSLQFAARSENESFARVTVAAFVSQLDPTMDEITDLKTVVSEAVTNCIIHGYDNDPEGIVTISAQIEGDTVTLVIEDKGRGIEDVELAKQPLYTSKPELERSGMGFTIMENFMDEFDVASEMGGGTSIRMKKRIVSKKALYN</sequence>
<dbReference type="GO" id="GO:0030436">
    <property type="term" value="P:asexual sporulation"/>
    <property type="evidence" value="ECO:0007669"/>
    <property type="project" value="UniProtKB-UniRule"/>
</dbReference>
<evidence type="ECO:0000256" key="2">
    <source>
        <dbReference type="ARBA" id="ARBA00022679"/>
    </source>
</evidence>
<evidence type="ECO:0000256" key="6">
    <source>
        <dbReference type="ARBA" id="ARBA00022969"/>
    </source>
</evidence>
<evidence type="ECO:0000256" key="4">
    <source>
        <dbReference type="ARBA" id="ARBA00022777"/>
    </source>
</evidence>
<dbReference type="GO" id="GO:0005524">
    <property type="term" value="F:ATP binding"/>
    <property type="evidence" value="ECO:0007669"/>
    <property type="project" value="UniProtKB-KW"/>
</dbReference>
<dbReference type="EC" id="2.7.11.1" evidence="7"/>
<keyword evidence="6 7" id="KW-0749">Sporulation</keyword>
<dbReference type="RefSeq" id="WP_155610175.1">
    <property type="nucleotide sequence ID" value="NZ_WNZW01000002.1"/>
</dbReference>
<protein>
    <recommendedName>
        <fullName evidence="7">Anti-sigma F factor</fullName>
        <ecNumber evidence="7">2.7.11.1</ecNumber>
    </recommendedName>
    <alternativeName>
        <fullName evidence="7">Stage II sporulation protein AB</fullName>
    </alternativeName>
</protein>
<dbReference type="HAMAP" id="MF_00637">
    <property type="entry name" value="Anti_sigma_F"/>
    <property type="match status" value="1"/>
</dbReference>
<dbReference type="GO" id="GO:0004674">
    <property type="term" value="F:protein serine/threonine kinase activity"/>
    <property type="evidence" value="ECO:0007669"/>
    <property type="project" value="UniProtKB-KW"/>
</dbReference>
<evidence type="ECO:0000256" key="1">
    <source>
        <dbReference type="ARBA" id="ARBA00022527"/>
    </source>
</evidence>
<dbReference type="OrthoDB" id="9768808at2"/>
<comment type="similarity">
    <text evidence="7">Belongs to the anti-sigma-factor family.</text>
</comment>
<keyword evidence="5 7" id="KW-0067">ATP-binding</keyword>
<keyword evidence="3 7" id="KW-0547">Nucleotide-binding</keyword>
<dbReference type="PANTHER" id="PTHR35526">
    <property type="entry name" value="ANTI-SIGMA-F FACTOR RSBW-RELATED"/>
    <property type="match status" value="1"/>
</dbReference>
<dbReference type="InterPro" id="IPR050267">
    <property type="entry name" value="Anti-sigma-factor_SerPK"/>
</dbReference>